<feature type="region of interest" description="Disordered" evidence="1">
    <location>
        <begin position="142"/>
        <end position="167"/>
    </location>
</feature>
<sequence length="167" mass="17746">MILFGLLFVLLGMPAVIAGLVAGIGHLRGHFKDIWWFFVIFGCLFGGGSVGVGTMILLMAGDLDPIADHEAVVACTATVLDIDATHTRINGDRVYAIRARVGQADDGQGVTPVTVDVRSPLDPLQAGRIGAGTRQFACTQATSDPERVEIDWNHPQSPTPTPAATRR</sequence>
<accession>A0ABN3QU60</accession>
<dbReference type="Proteomes" id="UP001501509">
    <property type="component" value="Unassembled WGS sequence"/>
</dbReference>
<comment type="caution">
    <text evidence="3">The sequence shown here is derived from an EMBL/GenBank/DDBJ whole genome shotgun (WGS) entry which is preliminary data.</text>
</comment>
<keyword evidence="2" id="KW-1133">Transmembrane helix</keyword>
<evidence type="ECO:0000313" key="3">
    <source>
        <dbReference type="EMBL" id="GAA2635351.1"/>
    </source>
</evidence>
<gene>
    <name evidence="3" type="ORF">GCM10010411_87910</name>
</gene>
<evidence type="ECO:0000256" key="2">
    <source>
        <dbReference type="SAM" id="Phobius"/>
    </source>
</evidence>
<reference evidence="3 4" key="1">
    <citation type="journal article" date="2019" name="Int. J. Syst. Evol. Microbiol.">
        <title>The Global Catalogue of Microorganisms (GCM) 10K type strain sequencing project: providing services to taxonomists for standard genome sequencing and annotation.</title>
        <authorList>
            <consortium name="The Broad Institute Genomics Platform"/>
            <consortium name="The Broad Institute Genome Sequencing Center for Infectious Disease"/>
            <person name="Wu L."/>
            <person name="Ma J."/>
        </authorList>
    </citation>
    <scope>NUCLEOTIDE SEQUENCE [LARGE SCALE GENOMIC DNA]</scope>
    <source>
        <strain evidence="3 4">JCM 6833</strain>
    </source>
</reference>
<feature type="transmembrane region" description="Helical" evidence="2">
    <location>
        <begin position="34"/>
        <end position="58"/>
    </location>
</feature>
<keyword evidence="2" id="KW-0472">Membrane</keyword>
<keyword evidence="4" id="KW-1185">Reference proteome</keyword>
<name>A0ABN3QU60_9ACTN</name>
<evidence type="ECO:0000313" key="4">
    <source>
        <dbReference type="Proteomes" id="UP001501509"/>
    </source>
</evidence>
<keyword evidence="2" id="KW-0812">Transmembrane</keyword>
<evidence type="ECO:0000256" key="1">
    <source>
        <dbReference type="SAM" id="MobiDB-lite"/>
    </source>
</evidence>
<dbReference type="EMBL" id="BAAATD010000019">
    <property type="protein sequence ID" value="GAA2635351.1"/>
    <property type="molecule type" value="Genomic_DNA"/>
</dbReference>
<organism evidence="3 4">
    <name type="scientific">Actinomadura fulvescens</name>
    <dbReference type="NCBI Taxonomy" id="46160"/>
    <lineage>
        <taxon>Bacteria</taxon>
        <taxon>Bacillati</taxon>
        <taxon>Actinomycetota</taxon>
        <taxon>Actinomycetes</taxon>
        <taxon>Streptosporangiales</taxon>
        <taxon>Thermomonosporaceae</taxon>
        <taxon>Actinomadura</taxon>
    </lineage>
</organism>
<proteinExistence type="predicted"/>
<protein>
    <submittedName>
        <fullName evidence="3">Uncharacterized protein</fullName>
    </submittedName>
</protein>